<reference evidence="1 2" key="1">
    <citation type="submission" date="2020-05" db="EMBL/GenBank/DDBJ databases">
        <title>Bremerella alba sp. nov., a novel planctomycete isolated from the surface of the macroalga Fucus spiralis.</title>
        <authorList>
            <person name="Godinho O."/>
            <person name="Botelho R."/>
            <person name="Albuquerque L."/>
            <person name="Wiegand S."/>
            <person name="Da Costa M.S."/>
            <person name="Lobo-Da-Cunha A."/>
            <person name="Jogler C."/>
            <person name="Lage O.M."/>
        </authorList>
    </citation>
    <scope>NUCLEOTIDE SEQUENCE [LARGE SCALE GENOMIC DNA]</scope>
    <source>
        <strain evidence="1 2">FF15</strain>
    </source>
</reference>
<evidence type="ECO:0000313" key="2">
    <source>
        <dbReference type="Proteomes" id="UP000551616"/>
    </source>
</evidence>
<protein>
    <submittedName>
        <fullName evidence="1">Uncharacterized protein</fullName>
    </submittedName>
</protein>
<evidence type="ECO:0000313" key="1">
    <source>
        <dbReference type="EMBL" id="MBA2117485.1"/>
    </source>
</evidence>
<sequence>MTKIGTTNFRYTWMHAILKATPKDASVGTVDVWEW</sequence>
<accession>A0A7V9A9G1</accession>
<keyword evidence="2" id="KW-1185">Reference proteome</keyword>
<dbReference type="Proteomes" id="UP000551616">
    <property type="component" value="Unassembled WGS sequence"/>
</dbReference>
<organism evidence="1 2">
    <name type="scientific">Bremerella alba</name>
    <dbReference type="NCBI Taxonomy" id="980252"/>
    <lineage>
        <taxon>Bacteria</taxon>
        <taxon>Pseudomonadati</taxon>
        <taxon>Planctomycetota</taxon>
        <taxon>Planctomycetia</taxon>
        <taxon>Pirellulales</taxon>
        <taxon>Pirellulaceae</taxon>
        <taxon>Bremerella</taxon>
    </lineage>
</organism>
<dbReference type="EMBL" id="JABRWO010000015">
    <property type="protein sequence ID" value="MBA2117485.1"/>
    <property type="molecule type" value="Genomic_DNA"/>
</dbReference>
<comment type="caution">
    <text evidence="1">The sequence shown here is derived from an EMBL/GenBank/DDBJ whole genome shotgun (WGS) entry which is preliminary data.</text>
</comment>
<gene>
    <name evidence="1" type="ORF">HOV93_46840</name>
</gene>
<proteinExistence type="predicted"/>
<dbReference type="AlphaFoldDB" id="A0A7V9A9G1"/>
<name>A0A7V9A9G1_9BACT</name>